<evidence type="ECO:0000256" key="9">
    <source>
        <dbReference type="SAM" id="Phobius"/>
    </source>
</evidence>
<evidence type="ECO:0000256" key="3">
    <source>
        <dbReference type="ARBA" id="ARBA00022676"/>
    </source>
</evidence>
<feature type="transmembrane region" description="Helical" evidence="9">
    <location>
        <begin position="255"/>
        <end position="274"/>
    </location>
</feature>
<sequence>MTTMVSDRAAGLARVAGNGLLGDQELTAQPTGPLRSEIGQASRGSVPGEDRPVRRRRPATLFPLAAVLLLQLMAMLTLRNSAFQDEALYLFAGRDLWRSWTSGEPALENYASYFSGLPQLYPVFAGWLDRLGGAELARTASMVCALWITCAAYLIGRTMFGRRAGLAGAAVLAVQGSLLFIGRLATFDAMCLALLALAALLAVRTGVQLWWRIPVVAAICLVAALTKYAGAAFVPMIIVLLLGRVHWSKRRLVEALAGGLLALGLAGGAALVLWRLTPDLFTGLDHTTTNRQVQAILPRSELVRRIVISAGAGIVLAALGFSLFWRRRTRAAGRLLAVAMMATLLIAPTYHVIKGEVVSMDKHLAYGLFFAAPLIGYACNTVLTVVGRVSWKSRIVGVAAITMLFGLGLQQAGTLYSVWPNSTSMVQTLRQVVRSNNTHILAEEFEVPRYYLSDQATSGWEFTGLDYLRYQLPDGSYLEGPEAYRRAIDDGYFGVVVLRYGSKAALANELTDRMLESGHYRQIAMVPFASGQGAYRIFRVEVSR</sequence>
<evidence type="ECO:0000259" key="10">
    <source>
        <dbReference type="Pfam" id="PF13231"/>
    </source>
</evidence>
<keyword evidence="2" id="KW-1003">Cell membrane</keyword>
<feature type="region of interest" description="Disordered" evidence="8">
    <location>
        <begin position="23"/>
        <end position="53"/>
    </location>
</feature>
<keyword evidence="7 9" id="KW-0472">Membrane</keyword>
<evidence type="ECO:0000256" key="5">
    <source>
        <dbReference type="ARBA" id="ARBA00022692"/>
    </source>
</evidence>
<gene>
    <name evidence="11" type="ORF">JOE57_001484</name>
</gene>
<dbReference type="EMBL" id="JAFBCF010000001">
    <property type="protein sequence ID" value="MBM7798563.1"/>
    <property type="molecule type" value="Genomic_DNA"/>
</dbReference>
<dbReference type="Pfam" id="PF13231">
    <property type="entry name" value="PMT_2"/>
    <property type="match status" value="1"/>
</dbReference>
<feature type="transmembrane region" description="Helical" evidence="9">
    <location>
        <begin position="398"/>
        <end position="419"/>
    </location>
</feature>
<dbReference type="PANTHER" id="PTHR33908:SF3">
    <property type="entry name" value="UNDECAPRENYL PHOSPHATE-ALPHA-4-AMINO-4-DEOXY-L-ARABINOSE ARABINOSYL TRANSFERASE"/>
    <property type="match status" value="1"/>
</dbReference>
<protein>
    <recommendedName>
        <fullName evidence="10">Glycosyltransferase RgtA/B/C/D-like domain-containing protein</fullName>
    </recommendedName>
</protein>
<evidence type="ECO:0000256" key="6">
    <source>
        <dbReference type="ARBA" id="ARBA00022989"/>
    </source>
</evidence>
<dbReference type="InterPro" id="IPR050297">
    <property type="entry name" value="LipidA_mod_glycosyltrf_83"/>
</dbReference>
<evidence type="ECO:0000313" key="11">
    <source>
        <dbReference type="EMBL" id="MBM7798563.1"/>
    </source>
</evidence>
<feature type="domain" description="Glycosyltransferase RgtA/B/C/D-like" evidence="10">
    <location>
        <begin position="137"/>
        <end position="263"/>
    </location>
</feature>
<feature type="transmembrane region" description="Helical" evidence="9">
    <location>
        <begin position="365"/>
        <end position="386"/>
    </location>
</feature>
<feature type="transmembrane region" description="Helical" evidence="9">
    <location>
        <begin position="61"/>
        <end position="78"/>
    </location>
</feature>
<evidence type="ECO:0000256" key="4">
    <source>
        <dbReference type="ARBA" id="ARBA00022679"/>
    </source>
</evidence>
<feature type="transmembrane region" description="Helical" evidence="9">
    <location>
        <begin position="306"/>
        <end position="325"/>
    </location>
</feature>
<feature type="transmembrane region" description="Helical" evidence="9">
    <location>
        <begin position="136"/>
        <end position="156"/>
    </location>
</feature>
<evidence type="ECO:0000256" key="1">
    <source>
        <dbReference type="ARBA" id="ARBA00004651"/>
    </source>
</evidence>
<evidence type="ECO:0000256" key="8">
    <source>
        <dbReference type="SAM" id="MobiDB-lite"/>
    </source>
</evidence>
<dbReference type="PANTHER" id="PTHR33908">
    <property type="entry name" value="MANNOSYLTRANSFERASE YKCB-RELATED"/>
    <property type="match status" value="1"/>
</dbReference>
<keyword evidence="4" id="KW-0808">Transferase</keyword>
<evidence type="ECO:0000256" key="7">
    <source>
        <dbReference type="ARBA" id="ARBA00023136"/>
    </source>
</evidence>
<keyword evidence="6 9" id="KW-1133">Transmembrane helix</keyword>
<dbReference type="Proteomes" id="UP000704762">
    <property type="component" value="Unassembled WGS sequence"/>
</dbReference>
<feature type="transmembrane region" description="Helical" evidence="9">
    <location>
        <begin position="332"/>
        <end position="353"/>
    </location>
</feature>
<keyword evidence="3" id="KW-0328">Glycosyltransferase</keyword>
<comment type="caution">
    <text evidence="11">The sequence shown here is derived from an EMBL/GenBank/DDBJ whole genome shotgun (WGS) entry which is preliminary data.</text>
</comment>
<name>A0ABS2RIM2_9ACTN</name>
<proteinExistence type="predicted"/>
<evidence type="ECO:0000313" key="12">
    <source>
        <dbReference type="Proteomes" id="UP000704762"/>
    </source>
</evidence>
<feature type="transmembrane region" description="Helical" evidence="9">
    <location>
        <begin position="215"/>
        <end position="243"/>
    </location>
</feature>
<keyword evidence="12" id="KW-1185">Reference proteome</keyword>
<keyword evidence="5 9" id="KW-0812">Transmembrane</keyword>
<comment type="subcellular location">
    <subcellularLocation>
        <location evidence="1">Cell membrane</location>
        <topology evidence="1">Multi-pass membrane protein</topology>
    </subcellularLocation>
</comment>
<evidence type="ECO:0000256" key="2">
    <source>
        <dbReference type="ARBA" id="ARBA00022475"/>
    </source>
</evidence>
<dbReference type="InterPro" id="IPR038731">
    <property type="entry name" value="RgtA/B/C-like"/>
</dbReference>
<reference evidence="11 12" key="1">
    <citation type="submission" date="2021-01" db="EMBL/GenBank/DDBJ databases">
        <title>Sequencing the genomes of 1000 actinobacteria strains.</title>
        <authorList>
            <person name="Klenk H.-P."/>
        </authorList>
    </citation>
    <scope>NUCLEOTIDE SEQUENCE [LARGE SCALE GENOMIC DNA]</scope>
    <source>
        <strain evidence="11 12">DSM 18662</strain>
    </source>
</reference>
<organism evidence="11 12">
    <name type="scientific">Microlunatus panaciterrae</name>
    <dbReference type="NCBI Taxonomy" id="400768"/>
    <lineage>
        <taxon>Bacteria</taxon>
        <taxon>Bacillati</taxon>
        <taxon>Actinomycetota</taxon>
        <taxon>Actinomycetes</taxon>
        <taxon>Propionibacteriales</taxon>
        <taxon>Propionibacteriaceae</taxon>
        <taxon>Microlunatus</taxon>
    </lineage>
</organism>
<accession>A0ABS2RIM2</accession>
<dbReference type="RefSeq" id="WP_204917087.1">
    <property type="nucleotide sequence ID" value="NZ_BAAAQP010000002.1"/>
</dbReference>
<feature type="transmembrane region" description="Helical" evidence="9">
    <location>
        <begin position="177"/>
        <end position="203"/>
    </location>
</feature>